<dbReference type="Proteomes" id="UP000219994">
    <property type="component" value="Unassembled WGS sequence"/>
</dbReference>
<sequence length="122" mass="13080">MIEWFAWAQFAVALAAGLLCLTLGLARRLPSDLTVGALALVEALLLAQLVVALIAPTVGNRATGSVLEFYVYLVGALLIPPFAALWGLLERTRWSTVVLGIAALSVAVMVYRMLQIWTVQGV</sequence>
<proteinExistence type="predicted"/>
<evidence type="ECO:0000256" key="1">
    <source>
        <dbReference type="SAM" id="Phobius"/>
    </source>
</evidence>
<feature type="transmembrane region" description="Helical" evidence="1">
    <location>
        <begin position="94"/>
        <end position="114"/>
    </location>
</feature>
<accession>A0A2A6FPP8</accession>
<feature type="transmembrane region" description="Helical" evidence="1">
    <location>
        <begin position="36"/>
        <end position="57"/>
    </location>
</feature>
<protein>
    <recommendedName>
        <fullName evidence="4">Integral membrane protein</fullName>
    </recommendedName>
</protein>
<keyword evidence="1" id="KW-0472">Membrane</keyword>
<keyword evidence="1" id="KW-1133">Transmembrane helix</keyword>
<dbReference type="AlphaFoldDB" id="A0A2A6FPP8"/>
<reference evidence="3" key="1">
    <citation type="submission" date="2017-03" db="EMBL/GenBank/DDBJ databases">
        <authorList>
            <person name="Lund M.B."/>
        </authorList>
    </citation>
    <scope>NUCLEOTIDE SEQUENCE [LARGE SCALE GENOMIC DNA]</scope>
</reference>
<name>A0A2A6FPP8_9MICO</name>
<gene>
    <name evidence="2" type="ORF">B5766_08745</name>
</gene>
<organism evidence="2 3">
    <name type="scientific">Candidatus Lumbricidiphila eiseniae</name>
    <dbReference type="NCBI Taxonomy" id="1969409"/>
    <lineage>
        <taxon>Bacteria</taxon>
        <taxon>Bacillati</taxon>
        <taxon>Actinomycetota</taxon>
        <taxon>Actinomycetes</taxon>
        <taxon>Micrococcales</taxon>
        <taxon>Microbacteriaceae</taxon>
        <taxon>Candidatus Lumbricidiphila</taxon>
    </lineage>
</organism>
<comment type="caution">
    <text evidence="2">The sequence shown here is derived from an EMBL/GenBank/DDBJ whole genome shotgun (WGS) entry which is preliminary data.</text>
</comment>
<evidence type="ECO:0000313" key="2">
    <source>
        <dbReference type="EMBL" id="PDQ34845.1"/>
    </source>
</evidence>
<keyword evidence="1" id="KW-0812">Transmembrane</keyword>
<evidence type="ECO:0000313" key="3">
    <source>
        <dbReference type="Proteomes" id="UP000219994"/>
    </source>
</evidence>
<evidence type="ECO:0008006" key="4">
    <source>
        <dbReference type="Google" id="ProtNLM"/>
    </source>
</evidence>
<feature type="transmembrane region" description="Helical" evidence="1">
    <location>
        <begin position="69"/>
        <end position="88"/>
    </location>
</feature>
<dbReference type="EMBL" id="NAEP01000044">
    <property type="protein sequence ID" value="PDQ34845.1"/>
    <property type="molecule type" value="Genomic_DNA"/>
</dbReference>